<evidence type="ECO:0000313" key="3">
    <source>
        <dbReference type="Proteomes" id="UP000177894"/>
    </source>
</evidence>
<protein>
    <submittedName>
        <fullName evidence="2">Uncharacterized protein</fullName>
    </submittedName>
</protein>
<organism evidence="2 4">
    <name type="scientific">Clostridium formicaceticum</name>
    <dbReference type="NCBI Taxonomy" id="1497"/>
    <lineage>
        <taxon>Bacteria</taxon>
        <taxon>Bacillati</taxon>
        <taxon>Bacillota</taxon>
        <taxon>Clostridia</taxon>
        <taxon>Eubacteriales</taxon>
        <taxon>Clostridiaceae</taxon>
        <taxon>Clostridium</taxon>
    </lineage>
</organism>
<dbReference type="Proteomes" id="UP000177894">
    <property type="component" value="Chromosome"/>
</dbReference>
<gene>
    <name evidence="1" type="ORF">BJL90_14275</name>
    <name evidence="2" type="ORF">CLFO_17980</name>
</gene>
<dbReference type="EMBL" id="CP020559">
    <property type="protein sequence ID" value="ARE87398.1"/>
    <property type="molecule type" value="Genomic_DNA"/>
</dbReference>
<keyword evidence="3" id="KW-1185">Reference proteome</keyword>
<name>A0AAC9RLV1_9CLOT</name>
<evidence type="ECO:0000313" key="2">
    <source>
        <dbReference type="EMBL" id="ARE87398.1"/>
    </source>
</evidence>
<proteinExistence type="predicted"/>
<sequence length="104" mass="11752">MKKSIAIELDKIRNLRIGINAICQIEDFIGKSISSLQDGAGVKELRLMLFCGLNWEDKELTLERTGELMDEAIENNGIEYISEKLGEAIKLALPDKKKQMTLKK</sequence>
<evidence type="ECO:0000313" key="1">
    <source>
        <dbReference type="EMBL" id="AOY76919.1"/>
    </source>
</evidence>
<dbReference type="KEGG" id="cfm:BJL90_14275"/>
<dbReference type="Proteomes" id="UP000192478">
    <property type="component" value="Chromosome"/>
</dbReference>
<dbReference type="EMBL" id="CP017603">
    <property type="protein sequence ID" value="AOY76919.1"/>
    <property type="molecule type" value="Genomic_DNA"/>
</dbReference>
<dbReference type="AlphaFoldDB" id="A0AAC9RLV1"/>
<accession>A0AAC9RLV1</accession>
<reference evidence="1 3" key="1">
    <citation type="submission" date="2016-10" db="EMBL/GenBank/DDBJ databases">
        <title>Complete Genome Sequence of Acetogen Clostridium formicoaceticum ATCC 27076.</title>
        <authorList>
            <person name="Bao T."/>
            <person name="Cheng C."/>
            <person name="Zhao J."/>
            <person name="Yang S.-T."/>
            <person name="Wang J."/>
            <person name="Wang M."/>
        </authorList>
    </citation>
    <scope>NUCLEOTIDE SEQUENCE [LARGE SCALE GENOMIC DNA]</scope>
    <source>
        <strain evidence="1 3">ATCC 27076</strain>
    </source>
</reference>
<dbReference type="RefSeq" id="WP_070969356.1">
    <property type="nucleotide sequence ID" value="NZ_CP017603.1"/>
</dbReference>
<evidence type="ECO:0000313" key="4">
    <source>
        <dbReference type="Proteomes" id="UP000192478"/>
    </source>
</evidence>
<reference evidence="2 4" key="2">
    <citation type="submission" date="2017-03" db="EMBL/GenBank/DDBJ databases">
        <title>Complete sequence of Clostridium formicaceticum DSM 92.</title>
        <authorList>
            <person name="Poehlein A."/>
            <person name="Karl M."/>
            <person name="Bengelsdorf F.R."/>
            <person name="Duerre P."/>
            <person name="Daniel R."/>
        </authorList>
    </citation>
    <scope>NUCLEOTIDE SEQUENCE [LARGE SCALE GENOMIC DNA]</scope>
    <source>
        <strain evidence="2 4">DSM 92</strain>
    </source>
</reference>